<reference evidence="4 5" key="1">
    <citation type="journal article" date="2014" name="BMC Genomics">
        <title>Comparative genome sequencing reveals chemotype-specific gene clusters in the toxigenic black mold Stachybotrys.</title>
        <authorList>
            <person name="Semeiks J."/>
            <person name="Borek D."/>
            <person name="Otwinowski Z."/>
            <person name="Grishin N.V."/>
        </authorList>
    </citation>
    <scope>NUCLEOTIDE SEQUENCE [LARGE SCALE GENOMIC DNA]</scope>
    <source>
        <strain evidence="4 5">IBT 40285</strain>
    </source>
</reference>
<evidence type="ECO:0000256" key="1">
    <source>
        <dbReference type="ARBA" id="ARBA00010515"/>
    </source>
</evidence>
<dbReference type="GO" id="GO:0016787">
    <property type="term" value="F:hydrolase activity"/>
    <property type="evidence" value="ECO:0007669"/>
    <property type="project" value="UniProtKB-KW"/>
</dbReference>
<dbReference type="AlphaFoldDB" id="A0A084QRK3"/>
<dbReference type="Pfam" id="PF07859">
    <property type="entry name" value="Abhydrolase_3"/>
    <property type="match status" value="1"/>
</dbReference>
<keyword evidence="2" id="KW-0378">Hydrolase</keyword>
<dbReference type="InterPro" id="IPR050300">
    <property type="entry name" value="GDXG_lipolytic_enzyme"/>
</dbReference>
<dbReference type="InParanoid" id="A0A084QRK3"/>
<feature type="domain" description="Alpha/beta hydrolase fold-3" evidence="3">
    <location>
        <begin position="170"/>
        <end position="410"/>
    </location>
</feature>
<name>A0A084QRK3_STAC4</name>
<keyword evidence="5" id="KW-1185">Reference proteome</keyword>
<dbReference type="PROSITE" id="PS01173">
    <property type="entry name" value="LIPASE_GDXG_HIS"/>
    <property type="match status" value="1"/>
</dbReference>
<accession>A0A084QRK3</accession>
<dbReference type="STRING" id="1283841.A0A084QRK3"/>
<comment type="similarity">
    <text evidence="1">Belongs to the 'GDXG' lipolytic enzyme family.</text>
</comment>
<dbReference type="OrthoDB" id="5354320at2759"/>
<dbReference type="Gene3D" id="3.40.50.1820">
    <property type="entry name" value="alpha/beta hydrolase"/>
    <property type="match status" value="1"/>
</dbReference>
<dbReference type="InterPro" id="IPR029058">
    <property type="entry name" value="AB_hydrolase_fold"/>
</dbReference>
<dbReference type="PANTHER" id="PTHR48081:SF25">
    <property type="entry name" value="PUTATIVE (AFU_ORTHOLOGUE AFUA_3G11560)-RELATED"/>
    <property type="match status" value="1"/>
</dbReference>
<dbReference type="OMA" id="PATPRCY"/>
<gene>
    <name evidence="4" type="ORF">S40285_07317</name>
</gene>
<dbReference type="EMBL" id="KL660429">
    <property type="protein sequence ID" value="KFA66588.1"/>
    <property type="molecule type" value="Genomic_DNA"/>
</dbReference>
<evidence type="ECO:0000313" key="5">
    <source>
        <dbReference type="Proteomes" id="UP000028524"/>
    </source>
</evidence>
<evidence type="ECO:0000259" key="3">
    <source>
        <dbReference type="Pfam" id="PF07859"/>
    </source>
</evidence>
<dbReference type="HOGENOM" id="CLU_027519_0_0_1"/>
<sequence length="492" mass="54323">MTDSMSSSKPSSMSRVTMLWIALSKIPLAAEVALKHTLGLSELSRYLDLRSELVVTILRSILQPSQPRPISLVQSMSIRDPGVKGKLWVSKYTAPAPPEPAARDAVVAAVKAMQDPSVPEPRLRVPELAAVEAEWTGYRAAASPRETLPGIPELDKYHSMNMECSRPTTILYFHGGAYYLCDPSSHRAVTAKLAKLTGGRCYSVRYRLAPQHPFPAALVDALVSYMTLLYPPPNAFHEPVRPEHIVFSGDSAGGNMALALLQLVLQLRRDESTAHIMWHGQLRPVPLPAGVACGSPWCDLTQSDSRWEEDMPTPFDYLPKPAAVRRAGAPKDDIWPASPPRSYLYADDDLIANPLASVVAAPSWKGAPPVYICTGWEILSPEGQFMARAMADQGVPVVYEEYEAMPHCWFMMLDKTPSARRCFERWASFIKSVVETSEAEGAHAPSSSAVLIKAKSLHETPLRFEGLSEITQDAMRERVIRKVEQTVREAKL</sequence>
<evidence type="ECO:0000313" key="4">
    <source>
        <dbReference type="EMBL" id="KFA66588.1"/>
    </source>
</evidence>
<dbReference type="InterPro" id="IPR013094">
    <property type="entry name" value="AB_hydrolase_3"/>
</dbReference>
<dbReference type="SUPFAM" id="SSF53474">
    <property type="entry name" value="alpha/beta-Hydrolases"/>
    <property type="match status" value="1"/>
</dbReference>
<proteinExistence type="inferred from homology"/>
<dbReference type="InterPro" id="IPR002168">
    <property type="entry name" value="Lipase_GDXG_HIS_AS"/>
</dbReference>
<dbReference type="PANTHER" id="PTHR48081">
    <property type="entry name" value="AB HYDROLASE SUPERFAMILY PROTEIN C4A8.06C"/>
    <property type="match status" value="1"/>
</dbReference>
<dbReference type="Proteomes" id="UP000028524">
    <property type="component" value="Unassembled WGS sequence"/>
</dbReference>
<protein>
    <recommendedName>
        <fullName evidence="3">Alpha/beta hydrolase fold-3 domain-containing protein</fullName>
    </recommendedName>
</protein>
<evidence type="ECO:0000256" key="2">
    <source>
        <dbReference type="ARBA" id="ARBA00022801"/>
    </source>
</evidence>
<organism evidence="4 5">
    <name type="scientific">Stachybotrys chlorohalonatus (strain IBT 40285)</name>
    <dbReference type="NCBI Taxonomy" id="1283841"/>
    <lineage>
        <taxon>Eukaryota</taxon>
        <taxon>Fungi</taxon>
        <taxon>Dikarya</taxon>
        <taxon>Ascomycota</taxon>
        <taxon>Pezizomycotina</taxon>
        <taxon>Sordariomycetes</taxon>
        <taxon>Hypocreomycetidae</taxon>
        <taxon>Hypocreales</taxon>
        <taxon>Stachybotryaceae</taxon>
        <taxon>Stachybotrys</taxon>
    </lineage>
</organism>